<gene>
    <name evidence="1" type="ORF">P343_04160</name>
</gene>
<dbReference type="Proteomes" id="UP000018296">
    <property type="component" value="Unassembled WGS sequence"/>
</dbReference>
<dbReference type="OrthoDB" id="1649278at2"/>
<dbReference type="AlphaFoldDB" id="V6IZC0"/>
<dbReference type="EMBL" id="AWTC01000003">
    <property type="protein sequence ID" value="EST12847.1"/>
    <property type="molecule type" value="Genomic_DNA"/>
</dbReference>
<reference evidence="1 2" key="1">
    <citation type="journal article" date="2013" name="Genome Announc.">
        <title>Genome Sequence of Sporolactobacillus laevolacticus DSM442, an Efficient Polymer-Grade D-Lactate Producer from Agricultural Waste Cottonseed as a Nitrogen Source.</title>
        <authorList>
            <person name="Wang H."/>
            <person name="Wang L."/>
            <person name="Ju J."/>
            <person name="Yu B."/>
            <person name="Ma Y."/>
        </authorList>
    </citation>
    <scope>NUCLEOTIDE SEQUENCE [LARGE SCALE GENOMIC DNA]</scope>
    <source>
        <strain evidence="1 2">DSM 442</strain>
    </source>
</reference>
<organism evidence="1 2">
    <name type="scientific">Sporolactobacillus laevolacticus DSM 442</name>
    <dbReference type="NCBI Taxonomy" id="1395513"/>
    <lineage>
        <taxon>Bacteria</taxon>
        <taxon>Bacillati</taxon>
        <taxon>Bacillota</taxon>
        <taxon>Bacilli</taxon>
        <taxon>Bacillales</taxon>
        <taxon>Sporolactobacillaceae</taxon>
        <taxon>Sporolactobacillus</taxon>
    </lineage>
</organism>
<dbReference type="Pfam" id="PF09560">
    <property type="entry name" value="Spore_YunB"/>
    <property type="match status" value="1"/>
</dbReference>
<accession>V6IZC0</accession>
<dbReference type="NCBIfam" id="TIGR02832">
    <property type="entry name" value="spo_yunB"/>
    <property type="match status" value="1"/>
</dbReference>
<evidence type="ECO:0000313" key="1">
    <source>
        <dbReference type="EMBL" id="EST12847.1"/>
    </source>
</evidence>
<protein>
    <submittedName>
        <fullName evidence="1">Sporulation protein</fullName>
    </submittedName>
</protein>
<proteinExistence type="predicted"/>
<dbReference type="InterPro" id="IPR014197">
    <property type="entry name" value="Sporulation_prot_YunB"/>
</dbReference>
<dbReference type="RefSeq" id="WP_023509138.1">
    <property type="nucleotide sequence ID" value="NZ_AWTC01000003.1"/>
</dbReference>
<dbReference type="PIRSF" id="PIRSF021383">
    <property type="entry name" value="YunB"/>
    <property type="match status" value="1"/>
</dbReference>
<name>V6IZC0_9BACL</name>
<dbReference type="PATRIC" id="fig|1395513.3.peg.853"/>
<dbReference type="STRING" id="1395513.P343_04160"/>
<keyword evidence="2" id="KW-1185">Reference proteome</keyword>
<sequence length="274" mass="30871">MFKPSRRYRQRNMSIKHAFFLSLLIFIICVSLAIWTVNEKMKPAVMSIALTQTEQLANYAINYGIGENVLANAQGKNDPNEIPKTNPNKLIITHLTTQNEVSNYDVNTEEANRIKGVISNRILWFLRAAEKGRISLTNGHNDDLVYSKHHEGEALVADIPLGQILNNALLSNYGPRVPVEMDVVSNVESDINWNFKNVGINNVVFFMYLDVKVKVDVIVPFEMKTKTITQHIPIASKLLPKDVPYYYSSNGSGISTSVPIEQPKSNQNHSSEKK</sequence>
<comment type="caution">
    <text evidence="1">The sequence shown here is derived from an EMBL/GenBank/DDBJ whole genome shotgun (WGS) entry which is preliminary data.</text>
</comment>
<evidence type="ECO:0000313" key="2">
    <source>
        <dbReference type="Proteomes" id="UP000018296"/>
    </source>
</evidence>
<dbReference type="eggNOG" id="ENOG5031XUS">
    <property type="taxonomic scope" value="Bacteria"/>
</dbReference>